<evidence type="ECO:0000313" key="1">
    <source>
        <dbReference type="EMBL" id="KAJ7224586.1"/>
    </source>
</evidence>
<gene>
    <name evidence="1" type="ORF">GGX14DRAFT_426283</name>
</gene>
<sequence length="457" mass="50072">MDPLEFKVSALAATEDWNAFKTDMKGFIPPQELADCHDIDIESKLSYFTRADVMLDNPAPFFAASVSKKFPMTRLTICGETFAVPLSSRDVAFLTGDASRRTVSAPEVIILTQGAKESILRTIKTVFGGLKVTDRRDGGQTLALAGLDVFKGGSHELSAVAKNTNHYATIFVTLPTFTESTDIYAFATHDDITKDVRLPEDLSQRVCAVGMLTGVSDARIEVGAGSEVVCLTYHASGVRTRVEPSVFPTLENLSGALPPLRDAFCVWRYRLSSGANTPALVLFLLQGFLKSPWNFYGHAHDATPARDFYGHDATLLCHLAPLAKAYGFKIYVALLTYTQSTTQEVDHPYKEYLGLNTDFDPSVLEMSDEPDEEHEWEGLYTLAGVPIAQPEAGLWDLATQLVTTDGNLQEQLRDVEPEEDYDIKDDSVMSSVPAIHSPDASAQPSAVRRASFLFVAP</sequence>
<dbReference type="Proteomes" id="UP001219525">
    <property type="component" value="Unassembled WGS sequence"/>
</dbReference>
<reference evidence="1" key="1">
    <citation type="submission" date="2023-03" db="EMBL/GenBank/DDBJ databases">
        <title>Massive genome expansion in bonnet fungi (Mycena s.s.) driven by repeated elements and novel gene families across ecological guilds.</title>
        <authorList>
            <consortium name="Lawrence Berkeley National Laboratory"/>
            <person name="Harder C.B."/>
            <person name="Miyauchi S."/>
            <person name="Viragh M."/>
            <person name="Kuo A."/>
            <person name="Thoen E."/>
            <person name="Andreopoulos B."/>
            <person name="Lu D."/>
            <person name="Skrede I."/>
            <person name="Drula E."/>
            <person name="Henrissat B."/>
            <person name="Morin E."/>
            <person name="Kohler A."/>
            <person name="Barry K."/>
            <person name="LaButti K."/>
            <person name="Morin E."/>
            <person name="Salamov A."/>
            <person name="Lipzen A."/>
            <person name="Mereny Z."/>
            <person name="Hegedus B."/>
            <person name="Baldrian P."/>
            <person name="Stursova M."/>
            <person name="Weitz H."/>
            <person name="Taylor A."/>
            <person name="Grigoriev I.V."/>
            <person name="Nagy L.G."/>
            <person name="Martin F."/>
            <person name="Kauserud H."/>
        </authorList>
    </citation>
    <scope>NUCLEOTIDE SEQUENCE</scope>
    <source>
        <strain evidence="1">9144</strain>
    </source>
</reference>
<organism evidence="1 2">
    <name type="scientific">Mycena pura</name>
    <dbReference type="NCBI Taxonomy" id="153505"/>
    <lineage>
        <taxon>Eukaryota</taxon>
        <taxon>Fungi</taxon>
        <taxon>Dikarya</taxon>
        <taxon>Basidiomycota</taxon>
        <taxon>Agaricomycotina</taxon>
        <taxon>Agaricomycetes</taxon>
        <taxon>Agaricomycetidae</taxon>
        <taxon>Agaricales</taxon>
        <taxon>Marasmiineae</taxon>
        <taxon>Mycenaceae</taxon>
        <taxon>Mycena</taxon>
    </lineage>
</organism>
<name>A0AAD7E2F1_9AGAR</name>
<comment type="caution">
    <text evidence="1">The sequence shown here is derived from an EMBL/GenBank/DDBJ whole genome shotgun (WGS) entry which is preliminary data.</text>
</comment>
<evidence type="ECO:0000313" key="2">
    <source>
        <dbReference type="Proteomes" id="UP001219525"/>
    </source>
</evidence>
<accession>A0AAD7E2F1</accession>
<keyword evidence="2" id="KW-1185">Reference proteome</keyword>
<protein>
    <submittedName>
        <fullName evidence="1">Uncharacterized protein</fullName>
    </submittedName>
</protein>
<proteinExistence type="predicted"/>
<dbReference type="AlphaFoldDB" id="A0AAD7E2F1"/>
<dbReference type="EMBL" id="JARJCW010000005">
    <property type="protein sequence ID" value="KAJ7224586.1"/>
    <property type="molecule type" value="Genomic_DNA"/>
</dbReference>